<evidence type="ECO:0000313" key="3">
    <source>
        <dbReference type="EMBL" id="QTA73107.1"/>
    </source>
</evidence>
<feature type="compositionally biased region" description="Pro residues" evidence="1">
    <location>
        <begin position="143"/>
        <end position="178"/>
    </location>
</feature>
<protein>
    <submittedName>
        <fullName evidence="3">Uncharacterized protein</fullName>
    </submittedName>
</protein>
<name>A0A8A3WRZ1_EPING</name>
<dbReference type="EMBL" id="MN970214">
    <property type="protein sequence ID" value="QTA73107.1"/>
    <property type="molecule type" value="Genomic_DNA"/>
</dbReference>
<evidence type="ECO:0000256" key="2">
    <source>
        <dbReference type="SAM" id="SignalP"/>
    </source>
</evidence>
<proteinExistence type="predicted"/>
<feature type="region of interest" description="Disordered" evidence="1">
    <location>
        <begin position="131"/>
        <end position="187"/>
    </location>
</feature>
<keyword evidence="2" id="KW-0732">Signal</keyword>
<sequence length="627" mass="69400">MRTAGLSALAMLAILQAIDVNADVSCNSRSSLPVSLAMTSLETSSRHLHDVSTLCSTPLIKSGTVSKRSGNLIFELQRGDKIQDPRECQDTFITIISECLVTGNNSGGESRIENDITYLVYLNTPGNYQSNFVRSPSSKKPAPAKPPPAKPAPAKPAPAKPNPAKPPPTPAKPAPPESPAKTIKIGPTKDCKQLALLMQTPSKKGRLIRDVEEDRGGFVGSRVSVEGWETHAKRAPGNDDDDDWDGPGVTVTQENHSGNPKPGTACEMIFNALNYPKAASMPAAAPYFSIDSSDNFCERIEFKETGTAILGASKYHIEHILEWQTVAKFFDWMNRKPDSVSRKFKDPGSTSKMTFCEYFGVHWKGPYPQDLTINGKTLSPIEHIAQAYPGVGNREEEFVWLQATINTPAKSNMWAYKKTNDNAGTLHNAETMRKYITGEKSITKGEKLEKVSADLVDKAKIALLKLKALLGARKYMRSQKVSAIFKKQVEEIGKMLTAIDDELPKLPPKPLKGDKTFDPWIKQDLGKLWKEYMNERFMIAHTRTHKDMDTYLALLDKRWCAGRPKSKPGSPAGSRPGSPTSDSSLSLEDLFGALDLNDVKIKDLCRFLDKMQIEWAREKAIPWTKPW</sequence>
<reference evidence="3" key="1">
    <citation type="submission" date="2020-01" db="EMBL/GenBank/DDBJ databases">
        <authorList>
            <person name="Liu X."/>
        </authorList>
    </citation>
    <scope>NUCLEOTIDE SEQUENCE</scope>
    <source>
        <strain evidence="3">40.3</strain>
    </source>
</reference>
<feature type="chain" id="PRO_5032362264" evidence="2">
    <location>
        <begin position="23"/>
        <end position="627"/>
    </location>
</feature>
<accession>A0A8A3WRZ1</accession>
<evidence type="ECO:0000256" key="1">
    <source>
        <dbReference type="SAM" id="MobiDB-lite"/>
    </source>
</evidence>
<organism evidence="3">
    <name type="scientific">Epicoccum nigrum</name>
    <name type="common">Soil fungus</name>
    <name type="synonym">Epicoccum purpurascens</name>
    <dbReference type="NCBI Taxonomy" id="105696"/>
    <lineage>
        <taxon>Eukaryota</taxon>
        <taxon>Fungi</taxon>
        <taxon>Dikarya</taxon>
        <taxon>Ascomycota</taxon>
        <taxon>Pezizomycotina</taxon>
        <taxon>Dothideomycetes</taxon>
        <taxon>Pleosporomycetidae</taxon>
        <taxon>Pleosporales</taxon>
        <taxon>Pleosporineae</taxon>
        <taxon>Didymellaceae</taxon>
        <taxon>Epicoccum</taxon>
    </lineage>
</organism>
<dbReference type="AlphaFoldDB" id="A0A8A3WRZ1"/>
<feature type="region of interest" description="Disordered" evidence="1">
    <location>
        <begin position="563"/>
        <end position="583"/>
    </location>
</feature>
<feature type="compositionally biased region" description="Low complexity" evidence="1">
    <location>
        <begin position="567"/>
        <end position="579"/>
    </location>
</feature>
<feature type="signal peptide" evidence="2">
    <location>
        <begin position="1"/>
        <end position="22"/>
    </location>
</feature>